<dbReference type="InterPro" id="IPR005151">
    <property type="entry name" value="Tail-specific_protease"/>
</dbReference>
<dbReference type="SMART" id="SM00174">
    <property type="entry name" value="RHO"/>
    <property type="match status" value="1"/>
</dbReference>
<evidence type="ECO:0000259" key="4">
    <source>
        <dbReference type="Pfam" id="PF23658"/>
    </source>
</evidence>
<sequence length="1067" mass="118403">MGKISRAFVSLTLLSYASLGLGGWLESSPSVLSRSKGEEPCALVAAAQRKQLSEDKDAKTFHVTAELAYDCLLSVPFKKEDALRLIDGLYSFWHWQSTVDYLKDPPEGYLMPAVDLDEGIHHIRNKAAGNTYKNEFEFQQDLNSLVNSAHDGHFNLIFDTINIFTFQRKEMGPILSLSSDGKALPKVYSYNDLRGKANGAWKPSAIKSIDDEDAQKWLNRLSYKQCLQDPDALYNDLFFSLPAATQDLSGSFFSAIGLYTGPKTTIKFENGTKREFQNDASFHLSFDGVKNGDTFYEKFCSGDIKQAPMLKKREVELQKRSKAGKPRAGFPEPVVESNEGSIAGYFLEHNYSDTAVLSLSSFVPKDADKDDAAILRFSTVASTFLSASKQAGKAKLILDVTSNQGGAVFLGYDLFMQLFPAAKVTSAFNVRATEQINIIGSKVTRLLNDQKTKSSKAADSERDSIFDLNSYVNVKGEKFSSWDDYFGPETRDDINLTRLARWDLDNEDMTQKLGKLVVTGYGSRSKQPQQVFKPENIVLLTDGACASTCAVFADLLKQNGVKSIVIGGRPRLGSVQAVGGVKGSEVLTFKQLFGSAMYVFHNYSTPQEQRQLEATDLGEITRTGTYVLGRTVGDGNGGRINYRNAIRPDDEERVPRQFVYEPADCRIWHTPKTILNMTGLWTEVASTAWGEVRSGKQLPHVVAGAGSASPFASPWPRRCPLRYVVMEDVSWEKRPDREYAPTEDSYSVTRTVDGRPYFLALTDTAGQEEYRGLWAASNLKSDAFLLVYDITSGSSLEALDYFMDMIDVEAENRLENNQRLIKQLGKRSSGKEQVAVGMAPPVTIVAGNKCDLKDARVVSARQGLEWARRRGCGFMETSAREMVNIEETFALIVRRVVEARRIHYLQQFPPTLEALPSQTLSPPVERTTSQLIAHSHTPPLTAHEQALSDAVYQDTEHSPSQHKWLGMGRVLSRKIAKIRKSNEASALDTNAPAKQNSSSAGLSGDKISRPRPLKASSTGHNTNEGSPEDRRNKAYPSRRGANDHGEGNETQDPNKPSWWKLLDCSRT</sequence>
<dbReference type="GO" id="GO:0008236">
    <property type="term" value="F:serine-type peptidase activity"/>
    <property type="evidence" value="ECO:0007669"/>
    <property type="project" value="InterPro"/>
</dbReference>
<protein>
    <recommendedName>
        <fullName evidence="7">Tail specific protease domain-containing protein</fullName>
    </recommendedName>
</protein>
<feature type="domain" description="Tail specific protease" evidence="3">
    <location>
        <begin position="377"/>
        <end position="569"/>
    </location>
</feature>
<evidence type="ECO:0000313" key="5">
    <source>
        <dbReference type="EMBL" id="WEW60400.1"/>
    </source>
</evidence>
<feature type="chain" id="PRO_5042050205" description="Tail specific protease domain-containing protein" evidence="2">
    <location>
        <begin position="23"/>
        <end position="1067"/>
    </location>
</feature>
<dbReference type="Pfam" id="PF23658">
    <property type="entry name" value="PDZ_CPAF_rel"/>
    <property type="match status" value="1"/>
</dbReference>
<dbReference type="AlphaFoldDB" id="A0AAF0IJZ0"/>
<accession>A0AAF0IJZ0</accession>
<dbReference type="Proteomes" id="UP001219355">
    <property type="component" value="Chromosome 4"/>
</dbReference>
<dbReference type="PROSITE" id="PS51419">
    <property type="entry name" value="RAB"/>
    <property type="match status" value="1"/>
</dbReference>
<dbReference type="InterPro" id="IPR001806">
    <property type="entry name" value="Small_GTPase"/>
</dbReference>
<dbReference type="GO" id="GO:0005525">
    <property type="term" value="F:GTP binding"/>
    <property type="evidence" value="ECO:0007669"/>
    <property type="project" value="InterPro"/>
</dbReference>
<dbReference type="GO" id="GO:0003924">
    <property type="term" value="F:GTPase activity"/>
    <property type="evidence" value="ECO:0007669"/>
    <property type="project" value="InterPro"/>
</dbReference>
<dbReference type="EMBL" id="CP120630">
    <property type="protein sequence ID" value="WEW60400.1"/>
    <property type="molecule type" value="Genomic_DNA"/>
</dbReference>
<dbReference type="Pfam" id="PF00071">
    <property type="entry name" value="Ras"/>
    <property type="match status" value="1"/>
</dbReference>
<dbReference type="PROSITE" id="PS51421">
    <property type="entry name" value="RAS"/>
    <property type="match status" value="1"/>
</dbReference>
<dbReference type="InterPro" id="IPR027417">
    <property type="entry name" value="P-loop_NTPase"/>
</dbReference>
<feature type="domain" description="CPAF-like PDZ" evidence="4">
    <location>
        <begin position="166"/>
        <end position="286"/>
    </location>
</feature>
<evidence type="ECO:0008006" key="7">
    <source>
        <dbReference type="Google" id="ProtNLM"/>
    </source>
</evidence>
<dbReference type="SUPFAM" id="SSF52540">
    <property type="entry name" value="P-loop containing nucleoside triphosphate hydrolases"/>
    <property type="match status" value="1"/>
</dbReference>
<dbReference type="SMART" id="SM00175">
    <property type="entry name" value="RAB"/>
    <property type="match status" value="1"/>
</dbReference>
<feature type="compositionally biased region" description="Polar residues" evidence="1">
    <location>
        <begin position="1015"/>
        <end position="1025"/>
    </location>
</feature>
<evidence type="ECO:0000256" key="2">
    <source>
        <dbReference type="SAM" id="SignalP"/>
    </source>
</evidence>
<name>A0AAF0IJZ0_9EURO</name>
<gene>
    <name evidence="5" type="ORF">PRK78_005885</name>
</gene>
<evidence type="ECO:0000259" key="3">
    <source>
        <dbReference type="Pfam" id="PF03572"/>
    </source>
</evidence>
<dbReference type="InterPro" id="IPR029045">
    <property type="entry name" value="ClpP/crotonase-like_dom_sf"/>
</dbReference>
<dbReference type="PRINTS" id="PR00449">
    <property type="entry name" value="RASTRNSFRMNG"/>
</dbReference>
<dbReference type="SUPFAM" id="SSF52096">
    <property type="entry name" value="ClpP/crotonase"/>
    <property type="match status" value="1"/>
</dbReference>
<dbReference type="Pfam" id="PF03572">
    <property type="entry name" value="Peptidase_S41"/>
    <property type="match status" value="1"/>
</dbReference>
<evidence type="ECO:0000256" key="1">
    <source>
        <dbReference type="SAM" id="MobiDB-lite"/>
    </source>
</evidence>
<dbReference type="InterPro" id="IPR056186">
    <property type="entry name" value="PDZ_CPAF-rel"/>
</dbReference>
<feature type="compositionally biased region" description="Polar residues" evidence="1">
    <location>
        <begin position="983"/>
        <end position="1001"/>
    </location>
</feature>
<dbReference type="PANTHER" id="PTHR37049:SF4">
    <property type="entry name" value="RHODANESE DOMAIN-CONTAINING PROTEIN"/>
    <property type="match status" value="1"/>
</dbReference>
<feature type="signal peptide" evidence="2">
    <location>
        <begin position="1"/>
        <end position="22"/>
    </location>
</feature>
<dbReference type="InterPro" id="IPR052766">
    <property type="entry name" value="S41A_metabolite_peptidase"/>
</dbReference>
<keyword evidence="2" id="KW-0732">Signal</keyword>
<dbReference type="GO" id="GO:0006508">
    <property type="term" value="P:proteolysis"/>
    <property type="evidence" value="ECO:0007669"/>
    <property type="project" value="InterPro"/>
</dbReference>
<feature type="region of interest" description="Disordered" evidence="1">
    <location>
        <begin position="982"/>
        <end position="1067"/>
    </location>
</feature>
<organism evidence="5 6">
    <name type="scientific">Emydomyces testavorans</name>
    <dbReference type="NCBI Taxonomy" id="2070801"/>
    <lineage>
        <taxon>Eukaryota</taxon>
        <taxon>Fungi</taxon>
        <taxon>Dikarya</taxon>
        <taxon>Ascomycota</taxon>
        <taxon>Pezizomycotina</taxon>
        <taxon>Eurotiomycetes</taxon>
        <taxon>Eurotiomycetidae</taxon>
        <taxon>Onygenales</taxon>
        <taxon>Nannizziopsiaceae</taxon>
        <taxon>Emydomyces</taxon>
    </lineage>
</organism>
<dbReference type="Gene3D" id="3.40.50.300">
    <property type="entry name" value="P-loop containing nucleotide triphosphate hydrolases"/>
    <property type="match status" value="1"/>
</dbReference>
<dbReference type="SMART" id="SM00173">
    <property type="entry name" value="RAS"/>
    <property type="match status" value="1"/>
</dbReference>
<keyword evidence="6" id="KW-1185">Reference proteome</keyword>
<dbReference type="Gene3D" id="3.90.226.10">
    <property type="entry name" value="2-enoyl-CoA Hydratase, Chain A, domain 1"/>
    <property type="match status" value="1"/>
</dbReference>
<dbReference type="PANTHER" id="PTHR37049">
    <property type="entry name" value="PEPTIDASE S41 FAMILY PROTEIN"/>
    <property type="match status" value="1"/>
</dbReference>
<reference evidence="5" key="1">
    <citation type="submission" date="2023-03" db="EMBL/GenBank/DDBJ databases">
        <title>Emydomyces testavorans Genome Sequence.</title>
        <authorList>
            <person name="Hoyer L."/>
        </authorList>
    </citation>
    <scope>NUCLEOTIDE SEQUENCE</scope>
    <source>
        <strain evidence="5">16-2883</strain>
    </source>
</reference>
<proteinExistence type="predicted"/>
<evidence type="ECO:0000313" key="6">
    <source>
        <dbReference type="Proteomes" id="UP001219355"/>
    </source>
</evidence>